<evidence type="ECO:0000256" key="1">
    <source>
        <dbReference type="SAM" id="MobiDB-lite"/>
    </source>
</evidence>
<dbReference type="AlphaFoldDB" id="A0A0X3UNF8"/>
<dbReference type="OrthoDB" id="9903588at2"/>
<gene>
    <name evidence="2" type="ORF">ADL15_16960</name>
</gene>
<proteinExistence type="predicted"/>
<organism evidence="2 3">
    <name type="scientific">Actinoplanes awajinensis subsp. mycoplanecinus</name>
    <dbReference type="NCBI Taxonomy" id="135947"/>
    <lineage>
        <taxon>Bacteria</taxon>
        <taxon>Bacillati</taxon>
        <taxon>Actinomycetota</taxon>
        <taxon>Actinomycetes</taxon>
        <taxon>Micromonosporales</taxon>
        <taxon>Micromonosporaceae</taxon>
        <taxon>Actinoplanes</taxon>
    </lineage>
</organism>
<evidence type="ECO:0000313" key="2">
    <source>
        <dbReference type="EMBL" id="KUL34161.1"/>
    </source>
</evidence>
<dbReference type="RefSeq" id="WP_067691438.1">
    <property type="nucleotide sequence ID" value="NZ_LLZH01000124.1"/>
</dbReference>
<feature type="compositionally biased region" description="Polar residues" evidence="1">
    <location>
        <begin position="1"/>
        <end position="12"/>
    </location>
</feature>
<feature type="region of interest" description="Disordered" evidence="1">
    <location>
        <begin position="1"/>
        <end position="20"/>
    </location>
</feature>
<reference evidence="2 3" key="1">
    <citation type="submission" date="2015-10" db="EMBL/GenBank/DDBJ databases">
        <authorList>
            <person name="Gilbert D.G."/>
        </authorList>
    </citation>
    <scope>NUCLEOTIDE SEQUENCE [LARGE SCALE GENOMIC DNA]</scope>
    <source>
        <strain evidence="2 3">NRRL B-16712</strain>
    </source>
</reference>
<protein>
    <submittedName>
        <fullName evidence="2">Uncharacterized protein</fullName>
    </submittedName>
</protein>
<sequence length="93" mass="10845">MNINPNANNADPRTSEDRASTNPYHYYLSVWEFNLGQIRTLEMEAHLRGPIRTFQDVQGLKQWLRDEHGFGSNPQVSFSLLRNDLASRAREKR</sequence>
<comment type="caution">
    <text evidence="2">The sequence shown here is derived from an EMBL/GenBank/DDBJ whole genome shotgun (WGS) entry which is preliminary data.</text>
</comment>
<name>A0A0X3UNF8_9ACTN</name>
<dbReference type="EMBL" id="LLZH01000124">
    <property type="protein sequence ID" value="KUL34161.1"/>
    <property type="molecule type" value="Genomic_DNA"/>
</dbReference>
<accession>A0A0X3UNF8</accession>
<evidence type="ECO:0000313" key="3">
    <source>
        <dbReference type="Proteomes" id="UP000053244"/>
    </source>
</evidence>
<keyword evidence="3" id="KW-1185">Reference proteome</keyword>
<dbReference type="Proteomes" id="UP000053244">
    <property type="component" value="Unassembled WGS sequence"/>
</dbReference>